<dbReference type="EMBL" id="JBHUIJ010000018">
    <property type="protein sequence ID" value="MFD2238500.1"/>
    <property type="molecule type" value="Genomic_DNA"/>
</dbReference>
<reference evidence="2" key="1">
    <citation type="journal article" date="2019" name="Int. J. Syst. Evol. Microbiol.">
        <title>The Global Catalogue of Microorganisms (GCM) 10K type strain sequencing project: providing services to taxonomists for standard genome sequencing and annotation.</title>
        <authorList>
            <consortium name="The Broad Institute Genomics Platform"/>
            <consortium name="The Broad Institute Genome Sequencing Center for Infectious Disease"/>
            <person name="Wu L."/>
            <person name="Ma J."/>
        </authorList>
    </citation>
    <scope>NUCLEOTIDE SEQUENCE [LARGE SCALE GENOMIC DNA]</scope>
    <source>
        <strain evidence="2">ZS-35-S2</strain>
    </source>
</reference>
<organism evidence="1 2">
    <name type="scientific">Aureimonas populi</name>
    <dbReference type="NCBI Taxonomy" id="1701758"/>
    <lineage>
        <taxon>Bacteria</taxon>
        <taxon>Pseudomonadati</taxon>
        <taxon>Pseudomonadota</taxon>
        <taxon>Alphaproteobacteria</taxon>
        <taxon>Hyphomicrobiales</taxon>
        <taxon>Aurantimonadaceae</taxon>
        <taxon>Aureimonas</taxon>
    </lineage>
</organism>
<name>A0ABW5CMP4_9HYPH</name>
<proteinExistence type="predicted"/>
<comment type="caution">
    <text evidence="1">The sequence shown here is derived from an EMBL/GenBank/DDBJ whole genome shotgun (WGS) entry which is preliminary data.</text>
</comment>
<gene>
    <name evidence="1" type="ORF">ACFSKQ_13680</name>
</gene>
<dbReference type="Proteomes" id="UP001597371">
    <property type="component" value="Unassembled WGS sequence"/>
</dbReference>
<evidence type="ECO:0008006" key="3">
    <source>
        <dbReference type="Google" id="ProtNLM"/>
    </source>
</evidence>
<evidence type="ECO:0000313" key="2">
    <source>
        <dbReference type="Proteomes" id="UP001597371"/>
    </source>
</evidence>
<protein>
    <recommendedName>
        <fullName evidence="3">(Na+)-NQR maturation NqrM</fullName>
    </recommendedName>
</protein>
<evidence type="ECO:0000313" key="1">
    <source>
        <dbReference type="EMBL" id="MFD2238500.1"/>
    </source>
</evidence>
<keyword evidence="2" id="KW-1185">Reference proteome</keyword>
<sequence length="52" mass="5139">MQTILAATLLVALAMLALGLGLFFGRPALKGSCGGLACGGACGSCERKGRGR</sequence>
<dbReference type="RefSeq" id="WP_209737451.1">
    <property type="nucleotide sequence ID" value="NZ_CP072611.1"/>
</dbReference>
<accession>A0ABW5CMP4</accession>